<reference evidence="3" key="1">
    <citation type="journal article" date="2019" name="Int. J. Syst. Evol. Microbiol.">
        <title>The Global Catalogue of Microorganisms (GCM) 10K type strain sequencing project: providing services to taxonomists for standard genome sequencing and annotation.</title>
        <authorList>
            <consortium name="The Broad Institute Genomics Platform"/>
            <consortium name="The Broad Institute Genome Sequencing Center for Infectious Disease"/>
            <person name="Wu L."/>
            <person name="Ma J."/>
        </authorList>
    </citation>
    <scope>NUCLEOTIDE SEQUENCE [LARGE SCALE GENOMIC DNA]</scope>
    <source>
        <strain evidence="3">KCTC 12907</strain>
    </source>
</reference>
<dbReference type="EMBL" id="JBHTAI010000031">
    <property type="protein sequence ID" value="MFC7153187.1"/>
    <property type="molecule type" value="Genomic_DNA"/>
</dbReference>
<protein>
    <recommendedName>
        <fullName evidence="4">Tissue inhibitor of metalloproteinase</fullName>
    </recommendedName>
</protein>
<evidence type="ECO:0000313" key="3">
    <source>
        <dbReference type="Proteomes" id="UP001596378"/>
    </source>
</evidence>
<comment type="caution">
    <text evidence="2">The sequence shown here is derived from an EMBL/GenBank/DDBJ whole genome shotgun (WGS) entry which is preliminary data.</text>
</comment>
<proteinExistence type="predicted"/>
<dbReference type="SUPFAM" id="SSF50242">
    <property type="entry name" value="TIMP-like"/>
    <property type="match status" value="1"/>
</dbReference>
<dbReference type="Proteomes" id="UP001596378">
    <property type="component" value="Unassembled WGS sequence"/>
</dbReference>
<evidence type="ECO:0008006" key="4">
    <source>
        <dbReference type="Google" id="ProtNLM"/>
    </source>
</evidence>
<keyword evidence="1" id="KW-0812">Transmembrane</keyword>
<feature type="transmembrane region" description="Helical" evidence="1">
    <location>
        <begin position="159"/>
        <end position="178"/>
    </location>
</feature>
<sequence>MKATAWAILIGFGLMLAMIFFPEQKAYACSCASRGSLEKLENYAAVFTGTVVGKGGKKRFAHDTSRKYTFQVDTAWKGVSDSRATVYSLDGGEASCGYSFAKGKRYLVFTYEEQGSLKTNLCSGNLQIEGAAAELERLGPGMKIEGAGGLIPFSSGGKWAWLGPAAGVAALLTLFALLRWRRRNVR</sequence>
<keyword evidence="1" id="KW-1133">Transmembrane helix</keyword>
<organism evidence="2 3">
    <name type="scientific">Cohnella cellulosilytica</name>
    <dbReference type="NCBI Taxonomy" id="986710"/>
    <lineage>
        <taxon>Bacteria</taxon>
        <taxon>Bacillati</taxon>
        <taxon>Bacillota</taxon>
        <taxon>Bacilli</taxon>
        <taxon>Bacillales</taxon>
        <taxon>Paenibacillaceae</taxon>
        <taxon>Cohnella</taxon>
    </lineage>
</organism>
<keyword evidence="1" id="KW-0472">Membrane</keyword>
<gene>
    <name evidence="2" type="ORF">ACFQMJ_32090</name>
</gene>
<evidence type="ECO:0000256" key="1">
    <source>
        <dbReference type="SAM" id="Phobius"/>
    </source>
</evidence>
<dbReference type="Gene3D" id="2.40.50.120">
    <property type="match status" value="1"/>
</dbReference>
<accession>A0ABW2FJ73</accession>
<name>A0ABW2FJ73_9BACL</name>
<dbReference type="RefSeq" id="WP_378051873.1">
    <property type="nucleotide sequence ID" value="NZ_JBHMDN010000038.1"/>
</dbReference>
<evidence type="ECO:0000313" key="2">
    <source>
        <dbReference type="EMBL" id="MFC7153187.1"/>
    </source>
</evidence>
<dbReference type="InterPro" id="IPR008993">
    <property type="entry name" value="TIMP-like_OB-fold"/>
</dbReference>
<keyword evidence="3" id="KW-1185">Reference proteome</keyword>